<dbReference type="Gene3D" id="3.40.50.620">
    <property type="entry name" value="HUPs"/>
    <property type="match status" value="1"/>
</dbReference>
<feature type="region of interest" description="Disordered" evidence="2">
    <location>
        <begin position="118"/>
        <end position="139"/>
    </location>
</feature>
<dbReference type="EMBL" id="LAZR01044779">
    <property type="protein sequence ID" value="KKL03821.1"/>
    <property type="molecule type" value="Genomic_DNA"/>
</dbReference>
<feature type="compositionally biased region" description="Basic and acidic residues" evidence="2">
    <location>
        <begin position="118"/>
        <end position="134"/>
    </location>
</feature>
<organism evidence="4">
    <name type="scientific">marine sediment metagenome</name>
    <dbReference type="NCBI Taxonomy" id="412755"/>
    <lineage>
        <taxon>unclassified sequences</taxon>
        <taxon>metagenomes</taxon>
        <taxon>ecological metagenomes</taxon>
    </lineage>
</organism>
<dbReference type="PANTHER" id="PTHR46268:SF6">
    <property type="entry name" value="UNIVERSAL STRESS PROTEIN UP12"/>
    <property type="match status" value="1"/>
</dbReference>
<dbReference type="InterPro" id="IPR014729">
    <property type="entry name" value="Rossmann-like_a/b/a_fold"/>
</dbReference>
<dbReference type="AlphaFoldDB" id="A0A0F9CDS0"/>
<name>A0A0F9CDS0_9ZZZZ</name>
<gene>
    <name evidence="4" type="ORF">LCGC14_2622300</name>
</gene>
<dbReference type="InterPro" id="IPR006016">
    <property type="entry name" value="UspA"/>
</dbReference>
<evidence type="ECO:0000256" key="2">
    <source>
        <dbReference type="SAM" id="MobiDB-lite"/>
    </source>
</evidence>
<evidence type="ECO:0000313" key="4">
    <source>
        <dbReference type="EMBL" id="KKL03821.1"/>
    </source>
</evidence>
<proteinExistence type="inferred from homology"/>
<dbReference type="CDD" id="cd00293">
    <property type="entry name" value="USP-like"/>
    <property type="match status" value="1"/>
</dbReference>
<dbReference type="PANTHER" id="PTHR46268">
    <property type="entry name" value="STRESS RESPONSE PROTEIN NHAX"/>
    <property type="match status" value="1"/>
</dbReference>
<dbReference type="PRINTS" id="PR01438">
    <property type="entry name" value="UNVRSLSTRESS"/>
</dbReference>
<protein>
    <recommendedName>
        <fullName evidence="3">UspA domain-containing protein</fullName>
    </recommendedName>
</protein>
<evidence type="ECO:0000259" key="3">
    <source>
        <dbReference type="Pfam" id="PF00582"/>
    </source>
</evidence>
<feature type="domain" description="UspA" evidence="3">
    <location>
        <begin position="146"/>
        <end position="221"/>
    </location>
</feature>
<comment type="caution">
    <text evidence="4">The sequence shown here is derived from an EMBL/GenBank/DDBJ whole genome shotgun (WGS) entry which is preliminary data.</text>
</comment>
<accession>A0A0F9CDS0</accession>
<sequence>MIPHGYYLKARCIQNSAVANTPPYIREIWDYLCGNANRIDIKQNGDIIKRGQLLVSYKDIIEHLCWYVGYRKMKYSENHMKKGMRYLTKELMITKEKKPRGVLITVCNYDYYQDPKNYERTNKKTNERTTKEPMENQEGTTEYTKAFESFWSAAEKYKVSFISEIIESHSVTKTIVSYSKSKKIDLIVMGAHGITGWDKLILGSVTDSLAHRVRCPVLIVR</sequence>
<dbReference type="Pfam" id="PF00582">
    <property type="entry name" value="Usp"/>
    <property type="match status" value="1"/>
</dbReference>
<reference evidence="4" key="1">
    <citation type="journal article" date="2015" name="Nature">
        <title>Complex archaea that bridge the gap between prokaryotes and eukaryotes.</title>
        <authorList>
            <person name="Spang A."/>
            <person name="Saw J.H."/>
            <person name="Jorgensen S.L."/>
            <person name="Zaremba-Niedzwiedzka K."/>
            <person name="Martijn J."/>
            <person name="Lind A.E."/>
            <person name="van Eijk R."/>
            <person name="Schleper C."/>
            <person name="Guy L."/>
            <person name="Ettema T.J."/>
        </authorList>
    </citation>
    <scope>NUCLEOTIDE SEQUENCE</scope>
</reference>
<dbReference type="InterPro" id="IPR006015">
    <property type="entry name" value="Universal_stress_UspA"/>
</dbReference>
<dbReference type="SUPFAM" id="SSF52402">
    <property type="entry name" value="Adenine nucleotide alpha hydrolases-like"/>
    <property type="match status" value="1"/>
</dbReference>
<comment type="similarity">
    <text evidence="1">Belongs to the universal stress protein A family.</text>
</comment>
<evidence type="ECO:0000256" key="1">
    <source>
        <dbReference type="ARBA" id="ARBA00008791"/>
    </source>
</evidence>